<dbReference type="Gene3D" id="3.90.226.10">
    <property type="entry name" value="2-enoyl-CoA Hydratase, Chain A, domain 1"/>
    <property type="match status" value="1"/>
</dbReference>
<dbReference type="GO" id="GO:0009317">
    <property type="term" value="C:acetyl-CoA carboxylase complex"/>
    <property type="evidence" value="ECO:0007669"/>
    <property type="project" value="InterPro"/>
</dbReference>
<feature type="non-terminal residue" evidence="13">
    <location>
        <position position="79"/>
    </location>
</feature>
<dbReference type="PROSITE" id="PS50989">
    <property type="entry name" value="COA_CT_CTER"/>
    <property type="match status" value="1"/>
</dbReference>
<comment type="caution">
    <text evidence="13">The sequence shown here is derived from an EMBL/GenBank/DDBJ whole genome shotgun (WGS) entry which is preliminary data.</text>
</comment>
<dbReference type="InterPro" id="IPR011763">
    <property type="entry name" value="COA_CT_C"/>
</dbReference>
<keyword evidence="5" id="KW-0547">Nucleotide-binding</keyword>
<evidence type="ECO:0000256" key="11">
    <source>
        <dbReference type="SAM" id="Coils"/>
    </source>
</evidence>
<dbReference type="InterPro" id="IPR001095">
    <property type="entry name" value="Acetyl_CoA_COase_a_su"/>
</dbReference>
<evidence type="ECO:0000256" key="9">
    <source>
        <dbReference type="ARBA" id="ARBA00023160"/>
    </source>
</evidence>
<sequence>MSDERTLDLLAAKIKELRELDKTDGINLSTEIARLEKKLEALRKELYANLSDWERVKIARHPKRPYSLDYIREVFTDFY</sequence>
<dbReference type="GO" id="GO:0005524">
    <property type="term" value="F:ATP binding"/>
    <property type="evidence" value="ECO:0007669"/>
    <property type="project" value="UniProtKB-KW"/>
</dbReference>
<organism evidence="13">
    <name type="scientific">marine sediment metagenome</name>
    <dbReference type="NCBI Taxonomy" id="412755"/>
    <lineage>
        <taxon>unclassified sequences</taxon>
        <taxon>metagenomes</taxon>
        <taxon>ecological metagenomes</taxon>
    </lineage>
</organism>
<dbReference type="PANTHER" id="PTHR42853">
    <property type="entry name" value="ACETYL-COENZYME A CARBOXYLASE CARBOXYL TRANSFERASE SUBUNIT ALPHA"/>
    <property type="match status" value="1"/>
</dbReference>
<comment type="pathway">
    <text evidence="1">Lipid metabolism; malonyl-CoA biosynthesis; malonyl-CoA from acetyl-CoA: step 1/1.</text>
</comment>
<dbReference type="GO" id="GO:0006633">
    <property type="term" value="P:fatty acid biosynthetic process"/>
    <property type="evidence" value="ECO:0007669"/>
    <property type="project" value="UniProtKB-KW"/>
</dbReference>
<evidence type="ECO:0000256" key="1">
    <source>
        <dbReference type="ARBA" id="ARBA00004956"/>
    </source>
</evidence>
<evidence type="ECO:0000259" key="12">
    <source>
        <dbReference type="PROSITE" id="PS50989"/>
    </source>
</evidence>
<protein>
    <recommendedName>
        <fullName evidence="2">acetyl-CoA carboxytransferase</fullName>
        <ecNumber evidence="2">2.1.3.15</ecNumber>
    </recommendedName>
</protein>
<evidence type="ECO:0000313" key="13">
    <source>
        <dbReference type="EMBL" id="GAI30471.1"/>
    </source>
</evidence>
<dbReference type="EMBL" id="BARV01019398">
    <property type="protein sequence ID" value="GAI30471.1"/>
    <property type="molecule type" value="Genomic_DNA"/>
</dbReference>
<evidence type="ECO:0000256" key="5">
    <source>
        <dbReference type="ARBA" id="ARBA00022741"/>
    </source>
</evidence>
<keyword evidence="9" id="KW-0275">Fatty acid biosynthesis</keyword>
<evidence type="ECO:0000256" key="7">
    <source>
        <dbReference type="ARBA" id="ARBA00022840"/>
    </source>
</evidence>
<proteinExistence type="predicted"/>
<gene>
    <name evidence="13" type="ORF">S06H3_32607</name>
</gene>
<dbReference type="EC" id="2.1.3.15" evidence="2"/>
<dbReference type="InterPro" id="IPR029045">
    <property type="entry name" value="ClpP/crotonase-like_dom_sf"/>
</dbReference>
<reference evidence="13" key="1">
    <citation type="journal article" date="2014" name="Front. Microbiol.">
        <title>High frequency of phylogenetically diverse reductive dehalogenase-homologous genes in deep subseafloor sedimentary metagenomes.</title>
        <authorList>
            <person name="Kawai M."/>
            <person name="Futagami T."/>
            <person name="Toyoda A."/>
            <person name="Takaki Y."/>
            <person name="Nishi S."/>
            <person name="Hori S."/>
            <person name="Arai W."/>
            <person name="Tsubouchi T."/>
            <person name="Morono Y."/>
            <person name="Uchiyama I."/>
            <person name="Ito T."/>
            <person name="Fujiyama A."/>
            <person name="Inagaki F."/>
            <person name="Takami H."/>
        </authorList>
    </citation>
    <scope>NUCLEOTIDE SEQUENCE</scope>
    <source>
        <strain evidence="13">Expedition CK06-06</strain>
    </source>
</reference>
<keyword evidence="6" id="KW-0276">Fatty acid metabolism</keyword>
<evidence type="ECO:0000256" key="3">
    <source>
        <dbReference type="ARBA" id="ARBA00022516"/>
    </source>
</evidence>
<comment type="catalytic activity">
    <reaction evidence="10">
        <text>N(6)-carboxybiotinyl-L-lysyl-[protein] + acetyl-CoA = N(6)-biotinyl-L-lysyl-[protein] + malonyl-CoA</text>
        <dbReference type="Rhea" id="RHEA:54728"/>
        <dbReference type="Rhea" id="RHEA-COMP:10505"/>
        <dbReference type="Rhea" id="RHEA-COMP:10506"/>
        <dbReference type="ChEBI" id="CHEBI:57288"/>
        <dbReference type="ChEBI" id="CHEBI:57384"/>
        <dbReference type="ChEBI" id="CHEBI:83144"/>
        <dbReference type="ChEBI" id="CHEBI:83145"/>
        <dbReference type="EC" id="2.1.3.15"/>
    </reaction>
</comment>
<dbReference type="UniPathway" id="UPA00655">
    <property type="reaction ID" value="UER00711"/>
</dbReference>
<evidence type="ECO:0000256" key="6">
    <source>
        <dbReference type="ARBA" id="ARBA00022832"/>
    </source>
</evidence>
<evidence type="ECO:0000256" key="4">
    <source>
        <dbReference type="ARBA" id="ARBA00022679"/>
    </source>
</evidence>
<feature type="coiled-coil region" evidence="11">
    <location>
        <begin position="25"/>
        <end position="52"/>
    </location>
</feature>
<keyword evidence="7" id="KW-0067">ATP-binding</keyword>
<dbReference type="AlphaFoldDB" id="X1NJT9"/>
<dbReference type="GO" id="GO:2001295">
    <property type="term" value="P:malonyl-CoA biosynthetic process"/>
    <property type="evidence" value="ECO:0007669"/>
    <property type="project" value="UniProtKB-UniPathway"/>
</dbReference>
<keyword evidence="4" id="KW-0808">Transferase</keyword>
<keyword evidence="8" id="KW-0443">Lipid metabolism</keyword>
<dbReference type="SUPFAM" id="SSF52096">
    <property type="entry name" value="ClpP/crotonase"/>
    <property type="match status" value="1"/>
</dbReference>
<accession>X1NJT9</accession>
<keyword evidence="3" id="KW-0444">Lipid biosynthesis</keyword>
<evidence type="ECO:0000256" key="8">
    <source>
        <dbReference type="ARBA" id="ARBA00023098"/>
    </source>
</evidence>
<dbReference type="Pfam" id="PF03255">
    <property type="entry name" value="ACCA"/>
    <property type="match status" value="1"/>
</dbReference>
<dbReference type="GO" id="GO:0003989">
    <property type="term" value="F:acetyl-CoA carboxylase activity"/>
    <property type="evidence" value="ECO:0007669"/>
    <property type="project" value="InterPro"/>
</dbReference>
<evidence type="ECO:0000256" key="10">
    <source>
        <dbReference type="ARBA" id="ARBA00049152"/>
    </source>
</evidence>
<feature type="domain" description="CoA carboxyltransferase C-terminal" evidence="12">
    <location>
        <begin position="34"/>
        <end position="79"/>
    </location>
</feature>
<name>X1NJT9_9ZZZZ</name>
<dbReference type="PANTHER" id="PTHR42853:SF3">
    <property type="entry name" value="ACETYL-COENZYME A CARBOXYLASE CARBOXYL TRANSFERASE SUBUNIT ALPHA, CHLOROPLASTIC"/>
    <property type="match status" value="1"/>
</dbReference>
<keyword evidence="11" id="KW-0175">Coiled coil</keyword>
<dbReference type="GO" id="GO:0016743">
    <property type="term" value="F:carboxyl- or carbamoyltransferase activity"/>
    <property type="evidence" value="ECO:0007669"/>
    <property type="project" value="InterPro"/>
</dbReference>
<evidence type="ECO:0000256" key="2">
    <source>
        <dbReference type="ARBA" id="ARBA00011883"/>
    </source>
</evidence>